<dbReference type="EMBL" id="PZZP01000001">
    <property type="protein sequence ID" value="PTM59848.1"/>
    <property type="molecule type" value="Genomic_DNA"/>
</dbReference>
<evidence type="ECO:0000313" key="3">
    <source>
        <dbReference type="Proteomes" id="UP000241639"/>
    </source>
</evidence>
<dbReference type="RefSeq" id="WP_107727163.1">
    <property type="nucleotide sequence ID" value="NZ_PZZP01000001.1"/>
</dbReference>
<comment type="caution">
    <text evidence="2">The sequence shown here is derived from an EMBL/GenBank/DDBJ whole genome shotgun (WGS) entry which is preliminary data.</text>
</comment>
<dbReference type="Proteomes" id="UP000241639">
    <property type="component" value="Unassembled WGS sequence"/>
</dbReference>
<accession>A0A2T4ZD77</accession>
<evidence type="ECO:0000313" key="2">
    <source>
        <dbReference type="EMBL" id="PTM59848.1"/>
    </source>
</evidence>
<sequence>MDTLPTWLEPQVKAHMEKAFPRYFDHIAKWMAYQFLTKNKYEVDHNLDPPWDSSGRLISTNQNLQTEDYQTLEQFLEEYNGNSLPSFVSGCGLSHQTFAADLERETSQFIGDELYNLLSQLNQQQLDEIKTFLLNNPYRSEDLDLTMPENIAYEIFITDTLECYWNIIIAMQERIALFEIALLYKRGISTATERFAKEHEEKKQRNEQLKKQHIKASQTWSKIERLYQVRFGETLPFSIEMPFYKTQFHPWLLSLQTEGMAETEIQMTAKFYCHSFSNSVRHHLSSFRFDPNHRP</sequence>
<keyword evidence="1" id="KW-0175">Coiled coil</keyword>
<evidence type="ECO:0000256" key="1">
    <source>
        <dbReference type="SAM" id="Coils"/>
    </source>
</evidence>
<proteinExistence type="predicted"/>
<protein>
    <submittedName>
        <fullName evidence="2">Uncharacterized protein</fullName>
    </submittedName>
</protein>
<keyword evidence="3" id="KW-1185">Reference proteome</keyword>
<dbReference type="OrthoDB" id="2987857at2"/>
<name>A0A2T4ZD77_9BACL</name>
<gene>
    <name evidence="2" type="ORF">C8J48_2483</name>
</gene>
<feature type="coiled-coil region" evidence="1">
    <location>
        <begin position="192"/>
        <end position="219"/>
    </location>
</feature>
<organism evidence="2 3">
    <name type="scientific">Desmospora activa DSM 45169</name>
    <dbReference type="NCBI Taxonomy" id="1121389"/>
    <lineage>
        <taxon>Bacteria</taxon>
        <taxon>Bacillati</taxon>
        <taxon>Bacillota</taxon>
        <taxon>Bacilli</taxon>
        <taxon>Bacillales</taxon>
        <taxon>Thermoactinomycetaceae</taxon>
        <taxon>Desmospora</taxon>
    </lineage>
</organism>
<reference evidence="2 3" key="1">
    <citation type="submission" date="2018-04" db="EMBL/GenBank/DDBJ databases">
        <title>Genomic Encyclopedia of Archaeal and Bacterial Type Strains, Phase II (KMG-II): from individual species to whole genera.</title>
        <authorList>
            <person name="Goeker M."/>
        </authorList>
    </citation>
    <scope>NUCLEOTIDE SEQUENCE [LARGE SCALE GENOMIC DNA]</scope>
    <source>
        <strain evidence="2 3">DSM 45169</strain>
    </source>
</reference>
<dbReference type="AlphaFoldDB" id="A0A2T4ZD77"/>